<proteinExistence type="predicted"/>
<dbReference type="Pfam" id="PF13191">
    <property type="entry name" value="AAA_16"/>
    <property type="match status" value="1"/>
</dbReference>
<evidence type="ECO:0000259" key="4">
    <source>
        <dbReference type="Pfam" id="PF13191"/>
    </source>
</evidence>
<dbReference type="PANTHER" id="PTHR16305">
    <property type="entry name" value="TESTICULAR SOLUBLE ADENYLYL CYCLASE"/>
    <property type="match status" value="1"/>
</dbReference>
<keyword evidence="3" id="KW-0802">TPR repeat</keyword>
<evidence type="ECO:0000256" key="3">
    <source>
        <dbReference type="PROSITE-ProRule" id="PRU00339"/>
    </source>
</evidence>
<keyword evidence="2" id="KW-0067">ATP-binding</keyword>
<reference evidence="5 6" key="1">
    <citation type="submission" date="2018-06" db="EMBL/GenBank/DDBJ databases">
        <title>Extensive metabolic versatility and redundancy in microbially diverse, dynamic hydrothermal sediments.</title>
        <authorList>
            <person name="Dombrowski N."/>
            <person name="Teske A."/>
            <person name="Baker B.J."/>
        </authorList>
    </citation>
    <scope>NUCLEOTIDE SEQUENCE [LARGE SCALE GENOMIC DNA]</scope>
    <source>
        <strain evidence="5">B36_G15</strain>
    </source>
</reference>
<evidence type="ECO:0000313" key="6">
    <source>
        <dbReference type="Proteomes" id="UP000268469"/>
    </source>
</evidence>
<dbReference type="EMBL" id="QNBE01000101">
    <property type="protein sequence ID" value="RKX69174.1"/>
    <property type="molecule type" value="Genomic_DNA"/>
</dbReference>
<feature type="repeat" description="TPR" evidence="3">
    <location>
        <begin position="579"/>
        <end position="612"/>
    </location>
</feature>
<name>A0A660SEF4_UNCW3</name>
<dbReference type="GO" id="GO:0004016">
    <property type="term" value="F:adenylate cyclase activity"/>
    <property type="evidence" value="ECO:0007669"/>
    <property type="project" value="TreeGrafter"/>
</dbReference>
<accession>A0A660SEF4</accession>
<dbReference type="GO" id="GO:0005524">
    <property type="term" value="F:ATP binding"/>
    <property type="evidence" value="ECO:0007669"/>
    <property type="project" value="UniProtKB-KW"/>
</dbReference>
<evidence type="ECO:0000256" key="2">
    <source>
        <dbReference type="ARBA" id="ARBA00022840"/>
    </source>
</evidence>
<dbReference type="InterPro" id="IPR019734">
    <property type="entry name" value="TPR_rpt"/>
</dbReference>
<gene>
    <name evidence="5" type="ORF">DRP53_08965</name>
</gene>
<feature type="domain" description="Orc1-like AAA ATPase" evidence="4">
    <location>
        <begin position="21"/>
        <end position="196"/>
    </location>
</feature>
<dbReference type="InterPro" id="IPR027417">
    <property type="entry name" value="P-loop_NTPase"/>
</dbReference>
<dbReference type="Gene3D" id="1.25.40.10">
    <property type="entry name" value="Tetratricopeptide repeat domain"/>
    <property type="match status" value="1"/>
</dbReference>
<keyword evidence="1" id="KW-0547">Nucleotide-binding</keyword>
<dbReference type="Proteomes" id="UP000268469">
    <property type="component" value="Unassembled WGS sequence"/>
</dbReference>
<dbReference type="SUPFAM" id="SSF48452">
    <property type="entry name" value="TPR-like"/>
    <property type="match status" value="2"/>
</dbReference>
<comment type="caution">
    <text evidence="5">The sequence shown here is derived from an EMBL/GenBank/DDBJ whole genome shotgun (WGS) entry which is preliminary data.</text>
</comment>
<protein>
    <recommendedName>
        <fullName evidence="4">Orc1-like AAA ATPase domain-containing protein</fullName>
    </recommendedName>
</protein>
<dbReference type="SUPFAM" id="SSF52540">
    <property type="entry name" value="P-loop containing nucleoside triphosphate hydrolases"/>
    <property type="match status" value="1"/>
</dbReference>
<dbReference type="Gene3D" id="3.40.50.300">
    <property type="entry name" value="P-loop containing nucleotide triphosphate hydrolases"/>
    <property type="match status" value="1"/>
</dbReference>
<dbReference type="GO" id="GO:0005737">
    <property type="term" value="C:cytoplasm"/>
    <property type="evidence" value="ECO:0007669"/>
    <property type="project" value="TreeGrafter"/>
</dbReference>
<organism evidence="5 6">
    <name type="scientific">candidate division WOR-3 bacterium</name>
    <dbReference type="NCBI Taxonomy" id="2052148"/>
    <lineage>
        <taxon>Bacteria</taxon>
        <taxon>Bacteria division WOR-3</taxon>
    </lineage>
</organism>
<evidence type="ECO:0000313" key="5">
    <source>
        <dbReference type="EMBL" id="RKX69174.1"/>
    </source>
</evidence>
<evidence type="ECO:0000256" key="1">
    <source>
        <dbReference type="ARBA" id="ARBA00022741"/>
    </source>
</evidence>
<dbReference type="PANTHER" id="PTHR16305:SF28">
    <property type="entry name" value="GUANYLATE CYCLASE DOMAIN-CONTAINING PROTEIN"/>
    <property type="match status" value="1"/>
</dbReference>
<dbReference type="InterPro" id="IPR011990">
    <property type="entry name" value="TPR-like_helical_dom_sf"/>
</dbReference>
<feature type="non-terminal residue" evidence="5">
    <location>
        <position position="896"/>
    </location>
</feature>
<sequence length="896" mass="103455">MPLVDNLSNVYQRLFDRELIPFVGRSEYIFELNQYLKQIYENKGCAVLITGEGGVGKTRLIDEFLLRIRPKTTTVLRGKVFDVETEPLSPFGSLIDKFLEDCGRKARLAVRIITPDISSPLLNIFPRLRSICPIDVPVVSHDEWEIFSALHRLFENISRLYPTVLFIDDIHCLNPQSRRFLQFFVKRIQHLPIMIVGTSRLHSDDSISGMETIQLKSFTFLETAKFLYHIFGGEFSDRFQRWIHRITKGNPFYIKEFLKDMLRKNVVVYSEEMGSWQVEKDITNCDIPPSVKATIADRFERLTPEKLQFLRMAAIMGERFDPGMIKQALNLGTQKLERIIAELSIDLLIPVVGTNHLQFAHPLYRQVLVEKMSTSELRRLHIKTAAMLQKIRPDDSVSIANHIAAALDRDEFTPRLARLFLNAAKECERTGDLPRAHRFYRLADDSITVLDQSRLARQIVTARMIIAQFNLNGQIYDLERAEAVVQGLIKKGFLKLGFELGLKIYRYLFDQGDLDCAERYIRKFSRMVAKDQLSERMNFRLKVEQCLLWRKRNNIEKARRVLKRLINNFDPEIDFITHCHALNILGLIYFVDGDYEAASDCFARLISISEQLGNVNIKMVGLINLATTSILQGRFDRASSLHIQYAEMIDHTGKEHKLPILWESQALYHILEGSLDQALKLLKQVLRWTKAPYRKVSASLLMTEILLLQRKYTQAGEILEQYRPGRVNFAGMDEWLTFYYRLRSKFLMKIGRLSQASRAVNKALKISEENRFNVDRAQALTLLGLIRYKKAQAPKALTLVKKGLTMLIKEGAVGFLGPLLWEIKGVVKDRNLIRDGVAILREIRATGWLAKLTRSRKNQARILRIRTFGGLQVSRNGILLKNWKSNKARELLCLIL</sequence>
<dbReference type="AlphaFoldDB" id="A0A660SEF4"/>
<dbReference type="SMART" id="SM00028">
    <property type="entry name" value="TPR"/>
    <property type="match status" value="4"/>
</dbReference>
<dbReference type="InterPro" id="IPR041664">
    <property type="entry name" value="AAA_16"/>
</dbReference>
<dbReference type="PROSITE" id="PS50005">
    <property type="entry name" value="TPR"/>
    <property type="match status" value="1"/>
</dbReference>